<organism evidence="13 14">
    <name type="scientific">Botryobasidium botryosum (strain FD-172 SS1)</name>
    <dbReference type="NCBI Taxonomy" id="930990"/>
    <lineage>
        <taxon>Eukaryota</taxon>
        <taxon>Fungi</taxon>
        <taxon>Dikarya</taxon>
        <taxon>Basidiomycota</taxon>
        <taxon>Agaricomycotina</taxon>
        <taxon>Agaricomycetes</taxon>
        <taxon>Cantharellales</taxon>
        <taxon>Botryobasidiaceae</taxon>
        <taxon>Botryobasidium</taxon>
    </lineage>
</organism>
<dbReference type="Proteomes" id="UP000027195">
    <property type="component" value="Unassembled WGS sequence"/>
</dbReference>
<keyword evidence="9" id="KW-0943">RNA-mediated gene silencing</keyword>
<dbReference type="InterPro" id="IPR000571">
    <property type="entry name" value="Znf_CCCH"/>
</dbReference>
<keyword evidence="6" id="KW-0378">Hydrolase</keyword>
<keyword evidence="14" id="KW-1185">Reference proteome</keyword>
<protein>
    <recommendedName>
        <fullName evidence="3">RNA helicase</fullName>
        <ecNumber evidence="3">3.6.4.13</ecNumber>
    </recommendedName>
</protein>
<dbReference type="STRING" id="930990.A0A067M4K7"/>
<keyword evidence="5" id="KW-0547">Nucleotide-binding</keyword>
<comment type="subcellular location">
    <subcellularLocation>
        <location evidence="1">Cytoplasm</location>
    </subcellularLocation>
</comment>
<dbReference type="PANTHER" id="PTHR45418">
    <property type="entry name" value="CANCER/TESTIS ANTIGEN 55"/>
    <property type="match status" value="1"/>
</dbReference>
<evidence type="ECO:0000259" key="12">
    <source>
        <dbReference type="PROSITE" id="PS50103"/>
    </source>
</evidence>
<evidence type="ECO:0000256" key="1">
    <source>
        <dbReference type="ARBA" id="ARBA00004496"/>
    </source>
</evidence>
<comment type="similarity">
    <text evidence="2">Belongs to the DNA2/NAM7 helicase family. SDE3 subfamily.</text>
</comment>
<feature type="domain" description="C3H1-type" evidence="12">
    <location>
        <begin position="19"/>
        <end position="45"/>
    </location>
</feature>
<dbReference type="GO" id="GO:0032574">
    <property type="term" value="F:5'-3' RNA helicase activity"/>
    <property type="evidence" value="ECO:0007669"/>
    <property type="project" value="InterPro"/>
</dbReference>
<dbReference type="InterPro" id="IPR027417">
    <property type="entry name" value="P-loop_NTPase"/>
</dbReference>
<dbReference type="GO" id="GO:0005524">
    <property type="term" value="F:ATP binding"/>
    <property type="evidence" value="ECO:0007669"/>
    <property type="project" value="UniProtKB-KW"/>
</dbReference>
<evidence type="ECO:0000256" key="7">
    <source>
        <dbReference type="ARBA" id="ARBA00022806"/>
    </source>
</evidence>
<dbReference type="InterPro" id="IPR036236">
    <property type="entry name" value="Znf_C2H2_sf"/>
</dbReference>
<evidence type="ECO:0000313" key="14">
    <source>
        <dbReference type="Proteomes" id="UP000027195"/>
    </source>
</evidence>
<reference evidence="14" key="1">
    <citation type="journal article" date="2014" name="Proc. Natl. Acad. Sci. U.S.A.">
        <title>Extensive sampling of basidiomycete genomes demonstrates inadequacy of the white-rot/brown-rot paradigm for wood decay fungi.</title>
        <authorList>
            <person name="Riley R."/>
            <person name="Salamov A.A."/>
            <person name="Brown D.W."/>
            <person name="Nagy L.G."/>
            <person name="Floudas D."/>
            <person name="Held B.W."/>
            <person name="Levasseur A."/>
            <person name="Lombard V."/>
            <person name="Morin E."/>
            <person name="Otillar R."/>
            <person name="Lindquist E.A."/>
            <person name="Sun H."/>
            <person name="LaButti K.M."/>
            <person name="Schmutz J."/>
            <person name="Jabbour D."/>
            <person name="Luo H."/>
            <person name="Baker S.E."/>
            <person name="Pisabarro A.G."/>
            <person name="Walton J.D."/>
            <person name="Blanchette R.A."/>
            <person name="Henrissat B."/>
            <person name="Martin F."/>
            <person name="Cullen D."/>
            <person name="Hibbett D.S."/>
            <person name="Grigoriev I.V."/>
        </authorList>
    </citation>
    <scope>NUCLEOTIDE SEQUENCE [LARGE SCALE GENOMIC DNA]</scope>
    <source>
        <strain evidence="14">FD-172 SS1</strain>
    </source>
</reference>
<dbReference type="CDD" id="cd18038">
    <property type="entry name" value="DEXXQc_Helz-like"/>
    <property type="match status" value="1"/>
</dbReference>
<gene>
    <name evidence="13" type="ORF">BOTBODRAFT_58037</name>
</gene>
<dbReference type="GO" id="GO:0031047">
    <property type="term" value="P:regulatory ncRNA-mediated gene silencing"/>
    <property type="evidence" value="ECO:0007669"/>
    <property type="project" value="UniProtKB-KW"/>
</dbReference>
<dbReference type="InterPro" id="IPR049080">
    <property type="entry name" value="MOV-10-like_beta-barrel"/>
</dbReference>
<dbReference type="PANTHER" id="PTHR45418:SF1">
    <property type="entry name" value="CANCER_TESTIS ANTIGEN 55"/>
    <property type="match status" value="1"/>
</dbReference>
<dbReference type="InterPro" id="IPR041679">
    <property type="entry name" value="DNA2/NAM7-like_C"/>
</dbReference>
<dbReference type="Pfam" id="PF13086">
    <property type="entry name" value="AAA_11"/>
    <property type="match status" value="2"/>
</dbReference>
<dbReference type="InterPro" id="IPR047187">
    <property type="entry name" value="SF1_C_Upf1"/>
</dbReference>
<dbReference type="OrthoDB" id="6513042at2759"/>
<dbReference type="HOGENOM" id="CLU_001666_6_3_1"/>
<dbReference type="EC" id="3.6.4.13" evidence="3"/>
<dbReference type="PROSITE" id="PS50103">
    <property type="entry name" value="ZF_C3H1"/>
    <property type="match status" value="1"/>
</dbReference>
<keyword evidence="4" id="KW-0963">Cytoplasm</keyword>
<evidence type="ECO:0000256" key="6">
    <source>
        <dbReference type="ARBA" id="ARBA00022801"/>
    </source>
</evidence>
<evidence type="ECO:0000256" key="9">
    <source>
        <dbReference type="ARBA" id="ARBA00023158"/>
    </source>
</evidence>
<evidence type="ECO:0000256" key="8">
    <source>
        <dbReference type="ARBA" id="ARBA00022840"/>
    </source>
</evidence>
<dbReference type="SUPFAM" id="SSF57667">
    <property type="entry name" value="beta-beta-alpha zinc fingers"/>
    <property type="match status" value="1"/>
</dbReference>
<dbReference type="GO" id="GO:0005737">
    <property type="term" value="C:cytoplasm"/>
    <property type="evidence" value="ECO:0007669"/>
    <property type="project" value="UniProtKB-SubCell"/>
</dbReference>
<keyword evidence="7" id="KW-0347">Helicase</keyword>
<keyword evidence="11" id="KW-0863">Zinc-finger</keyword>
<evidence type="ECO:0000256" key="4">
    <source>
        <dbReference type="ARBA" id="ARBA00022490"/>
    </source>
</evidence>
<keyword evidence="8" id="KW-0067">ATP-binding</keyword>
<dbReference type="InParanoid" id="A0A067M4K7"/>
<dbReference type="InterPro" id="IPR013087">
    <property type="entry name" value="Znf_C2H2_type"/>
</dbReference>
<keyword evidence="11" id="KW-0862">Zinc</keyword>
<evidence type="ECO:0000256" key="10">
    <source>
        <dbReference type="ARBA" id="ARBA00047984"/>
    </source>
</evidence>
<dbReference type="SMART" id="SM00451">
    <property type="entry name" value="ZnF_U1"/>
    <property type="match status" value="3"/>
</dbReference>
<proteinExistence type="inferred from homology"/>
<evidence type="ECO:0000313" key="13">
    <source>
        <dbReference type="EMBL" id="KDQ10484.1"/>
    </source>
</evidence>
<dbReference type="CDD" id="cd18808">
    <property type="entry name" value="SF1_C_Upf1"/>
    <property type="match status" value="1"/>
</dbReference>
<dbReference type="SUPFAM" id="SSF52540">
    <property type="entry name" value="P-loop containing nucleoside triphosphate hydrolases"/>
    <property type="match status" value="1"/>
</dbReference>
<dbReference type="GO" id="GO:0008270">
    <property type="term" value="F:zinc ion binding"/>
    <property type="evidence" value="ECO:0007669"/>
    <property type="project" value="UniProtKB-KW"/>
</dbReference>
<evidence type="ECO:0000256" key="3">
    <source>
        <dbReference type="ARBA" id="ARBA00012552"/>
    </source>
</evidence>
<accession>A0A067M4K7</accession>
<dbReference type="GO" id="GO:0003723">
    <property type="term" value="F:RNA binding"/>
    <property type="evidence" value="ECO:0007669"/>
    <property type="project" value="InterPro"/>
</dbReference>
<comment type="catalytic activity">
    <reaction evidence="10">
        <text>ATP + H2O = ADP + phosphate + H(+)</text>
        <dbReference type="Rhea" id="RHEA:13065"/>
        <dbReference type="ChEBI" id="CHEBI:15377"/>
        <dbReference type="ChEBI" id="CHEBI:15378"/>
        <dbReference type="ChEBI" id="CHEBI:30616"/>
        <dbReference type="ChEBI" id="CHEBI:43474"/>
        <dbReference type="ChEBI" id="CHEBI:456216"/>
        <dbReference type="EC" id="3.6.4.13"/>
    </reaction>
</comment>
<evidence type="ECO:0000256" key="11">
    <source>
        <dbReference type="PROSITE-ProRule" id="PRU00723"/>
    </source>
</evidence>
<dbReference type="GO" id="GO:0016787">
    <property type="term" value="F:hydrolase activity"/>
    <property type="evidence" value="ECO:0007669"/>
    <property type="project" value="UniProtKB-KW"/>
</dbReference>
<dbReference type="EMBL" id="KL198067">
    <property type="protein sequence ID" value="KDQ10484.1"/>
    <property type="molecule type" value="Genomic_DNA"/>
</dbReference>
<dbReference type="Pfam" id="PF21634">
    <property type="entry name" value="MOV-10_beta-barrel"/>
    <property type="match status" value="1"/>
</dbReference>
<name>A0A067M4K7_BOTB1</name>
<dbReference type="AlphaFoldDB" id="A0A067M4K7"/>
<dbReference type="InterPro" id="IPR026122">
    <property type="entry name" value="MOV-10/SDE3_DEXXQ/H-box"/>
</dbReference>
<evidence type="ECO:0000256" key="5">
    <source>
        <dbReference type="ARBA" id="ARBA00022741"/>
    </source>
</evidence>
<dbReference type="Gene3D" id="3.30.160.60">
    <property type="entry name" value="Classic Zinc Finger"/>
    <property type="match status" value="1"/>
</dbReference>
<evidence type="ECO:0000256" key="2">
    <source>
        <dbReference type="ARBA" id="ARBA00005601"/>
    </source>
</evidence>
<dbReference type="Pfam" id="PF12874">
    <property type="entry name" value="zf-met"/>
    <property type="match status" value="1"/>
</dbReference>
<dbReference type="InterPro" id="IPR041677">
    <property type="entry name" value="DNA2/NAM7_AAA_11"/>
</dbReference>
<keyword evidence="11" id="KW-0479">Metal-binding</keyword>
<dbReference type="Gene3D" id="3.40.50.300">
    <property type="entry name" value="P-loop containing nucleotide triphosphate hydrolases"/>
    <property type="match status" value="2"/>
</dbReference>
<dbReference type="Pfam" id="PF13087">
    <property type="entry name" value="AAA_12"/>
    <property type="match status" value="1"/>
</dbReference>
<feature type="zinc finger region" description="C3H1-type" evidence="11">
    <location>
        <begin position="19"/>
        <end position="45"/>
    </location>
</feature>
<sequence>MDHTDSPFALTIDSSSTNWRSTMPCRDFLNGSCLVEDCPYSHYIKTCDVCDIWCVSDQSYNQHLSGKQHFQKLHGRSAVVQCVVCELPVPRGSYEQHQRGRRHRSLLALQPGEEAPPEDYRDPSNFYCILCRIDVLPSLREKHINGPHHRKKERLASFRSALEEAGRNKHGVTVSHGEGGGLNFGTIEPDSLRTRPTVSAMLTVKLESGGSVVLREARLSSAFGQPRRACFSCVAARTQLVLGVPCLVRVTFSPDGNRGHYDDRIELVFEDTSLAQRFTITRSIRAVVGIKAELDALRPTAPYVRPERRARRPALDVVDGIPPPAMGKVRWVAHFPPYDILGTVTSALASGSIAEKAAHIKKTLLPPVLNSLTYARHWHYLMWIEEDQMLLDLHRYDEEGVGLTQFGKHHWLQVPGLAEKRPSVIVGDKILAQRYACPNDKWYRGHVHVTRQAEVGLSFDRSFHSIKGEKFDVQYELNRTTLRRMHQALDTAFHPDRILFPTAAHVRGSRPPSEMQLGALTLVNRLIQTNPPQRQAVTAIMHQKPGSVPFVVFGPPGTGKTVTIIEAIRQILIRNPAAKILACAPSNSAADLLAARLTDLGSQLFRLNAPSRLKESLPDKLAPFSSPNEYGTFLIPSVAVLARYRVVVSTTTSASIPHGIGLSRGHFSHIFIDEAGHDLEPAAMIPIKTMAGLETNVILSGDPKQLGPIVRSAVGRRELGLGVSYLERLMERELYVGLQWRGISTVKLTKNWRSHPAILKFPNEVFYEGELEARADPVITHSLLRWNGMKSPTFPIIFHSITGKDTQEASSPSYFNPDEVSLVKHYVESLFSDRRLRLTDDDIGIISPYHAQVGKIRRVLNVTHPNIKVGSVEEFQGQERRVIIVSTVRSSVEKVDFDLTHALGFVANHRRFNGKYLYCSCTYGLTWLFQWL</sequence>
<dbReference type="InterPro" id="IPR003604">
    <property type="entry name" value="Matrin/U1-like-C_Znf_C2H2"/>
</dbReference>